<organism evidence="1 2">
    <name type="scientific">Proteus phage PM 116</name>
    <dbReference type="NCBI Taxonomy" id="1837877"/>
    <lineage>
        <taxon>Viruses</taxon>
        <taxon>Duplodnaviria</taxon>
        <taxon>Heunggongvirae</taxon>
        <taxon>Uroviricota</taxon>
        <taxon>Caudoviricetes</taxon>
        <taxon>Autographivirales</taxon>
        <taxon>Autosignataviridae</taxon>
        <taxon>Molineuxvirinae</taxon>
        <taxon>Acadevirus</taxon>
        <taxon>Acadevirus PM116</taxon>
    </lineage>
</organism>
<dbReference type="EMBL" id="KU946962">
    <property type="protein sequence ID" value="ANU80084.1"/>
    <property type="molecule type" value="Genomic_DNA"/>
</dbReference>
<dbReference type="RefSeq" id="YP_009792410.1">
    <property type="nucleotide sequence ID" value="NC_047858.1"/>
</dbReference>
<dbReference type="GeneID" id="54982615"/>
<dbReference type="KEGG" id="vg:54982615"/>
<accession>A0A2D0VJY5</accession>
<keyword evidence="2" id="KW-1185">Reference proteome</keyword>
<reference evidence="2" key="1">
    <citation type="submission" date="2016-03" db="EMBL/GenBank/DDBJ databases">
        <authorList>
            <person name="Ploux O."/>
        </authorList>
    </citation>
    <scope>NUCLEOTIDE SEQUENCE [LARGE SCALE GENOMIC DNA]</scope>
</reference>
<name>A0A2D0VJY5_9CAUD</name>
<protein>
    <submittedName>
        <fullName evidence="1">Uncharacterized protein</fullName>
    </submittedName>
</protein>
<dbReference type="Proteomes" id="UP000231485">
    <property type="component" value="Genome"/>
</dbReference>
<evidence type="ECO:0000313" key="1">
    <source>
        <dbReference type="EMBL" id="ANU80084.1"/>
    </source>
</evidence>
<sequence length="83" mass="9677">MMLLTSLYLMRCNMYKHHIATFDRNTYELLCGLHNAVPKRNALSLGLNLFEVTITRCYDKQACFDMLEDIGINNIEYVITEVI</sequence>
<evidence type="ECO:0000313" key="2">
    <source>
        <dbReference type="Proteomes" id="UP000231485"/>
    </source>
</evidence>
<proteinExistence type="predicted"/>